<gene>
    <name evidence="2" type="ORF">BWI95_22235</name>
</gene>
<dbReference type="AlphaFoldDB" id="A0A830ZAM5"/>
<geneLocation type="plasmid" evidence="2 3">
    <name>p888-76-1</name>
</geneLocation>
<keyword evidence="2" id="KW-0614">Plasmid</keyword>
<keyword evidence="1" id="KW-0472">Membrane</keyword>
<evidence type="ECO:0000256" key="1">
    <source>
        <dbReference type="SAM" id="Phobius"/>
    </source>
</evidence>
<evidence type="ECO:0000313" key="2">
    <source>
        <dbReference type="EMBL" id="APZ07827.1"/>
    </source>
</evidence>
<keyword evidence="1" id="KW-0812">Transmembrane</keyword>
<reference evidence="2 3" key="1">
    <citation type="submission" date="2017-01" db="EMBL/GenBank/DDBJ databases">
        <authorList>
            <person name="Cao J.-M."/>
        </authorList>
    </citation>
    <scope>NUCLEOTIDE SEQUENCE [LARGE SCALE GENOMIC DNA]</scope>
    <source>
        <strain evidence="2 3">888-76</strain>
        <plasmid evidence="2 3">p888-76-1</plasmid>
    </source>
</reference>
<keyword evidence="1" id="KW-1133">Transmembrane helix</keyword>
<organism evidence="2 3">
    <name type="scientific">Kosakonia cowanii JCM 10956 = DSM 18146</name>
    <dbReference type="NCBI Taxonomy" id="1300165"/>
    <lineage>
        <taxon>Bacteria</taxon>
        <taxon>Pseudomonadati</taxon>
        <taxon>Pseudomonadota</taxon>
        <taxon>Gammaproteobacteria</taxon>
        <taxon>Enterobacterales</taxon>
        <taxon>Enterobacteriaceae</taxon>
        <taxon>Kosakonia</taxon>
    </lineage>
</organism>
<name>A0A830ZAM5_9ENTR</name>
<evidence type="ECO:0000313" key="3">
    <source>
        <dbReference type="Proteomes" id="UP000187148"/>
    </source>
</evidence>
<sequence>MKALSLSEIVVIFFAGIMFKCLSDITGAYPWLTQLMCLWGGYLLMALSALLLAGNRWWHWRHRHDVIPEVQDEK</sequence>
<dbReference type="EMBL" id="CP019446">
    <property type="protein sequence ID" value="APZ07827.1"/>
    <property type="molecule type" value="Genomic_DNA"/>
</dbReference>
<feature type="transmembrane region" description="Helical" evidence="1">
    <location>
        <begin position="33"/>
        <end position="53"/>
    </location>
</feature>
<dbReference type="KEGG" id="kco:BWI95_22235"/>
<proteinExistence type="predicted"/>
<keyword evidence="3" id="KW-1185">Reference proteome</keyword>
<dbReference type="Proteomes" id="UP000187148">
    <property type="component" value="Plasmid p888-76-1"/>
</dbReference>
<accession>A0A830ZAM5</accession>
<protein>
    <submittedName>
        <fullName evidence="2">Uncharacterized protein</fullName>
    </submittedName>
</protein>